<dbReference type="STRING" id="1802055.A3A74_04895"/>
<dbReference type="GO" id="GO:0015074">
    <property type="term" value="P:DNA integration"/>
    <property type="evidence" value="ECO:0007669"/>
    <property type="project" value="InterPro"/>
</dbReference>
<dbReference type="Proteomes" id="UP000179270">
    <property type="component" value="Unassembled WGS sequence"/>
</dbReference>
<name>A0A1F7IFF3_9BACT</name>
<dbReference type="SUPFAM" id="SSF53098">
    <property type="entry name" value="Ribonuclease H-like"/>
    <property type="match status" value="1"/>
</dbReference>
<protein>
    <recommendedName>
        <fullName evidence="1">Integrase catalytic domain-containing protein</fullName>
    </recommendedName>
</protein>
<comment type="caution">
    <text evidence="2">The sequence shown here is derived from an EMBL/GenBank/DDBJ whole genome shotgun (WGS) entry which is preliminary data.</text>
</comment>
<dbReference type="PROSITE" id="PS50994">
    <property type="entry name" value="INTEGRASE"/>
    <property type="match status" value="1"/>
</dbReference>
<sequence length="297" mass="34934">MNDSHILNTTQLRSFLKGSQEFDFSLRESSIEDKYEFIDKTVDRLGYGKLLKRDKKVVISYFKKVTGYKKAQIKRLIGRAIMGDLKRKFYKRVRPHRIYTSYDIKLLEKTDELHLRLSEGATKEIFRREFEEFGHKNYQTISRVSHSHITNLRHSQVYNSHWVNHTKARTVPIGITMPPENFGRPGSIRVDAVHQRDVYHINSVDEITQWQIAVCIPQISESCMLPALQELIDQYPFKIFNFHSDRGGENINYQVADFLERLLIKQTKSRSYHSNDNALVETKNGFFKSGDIPELFW</sequence>
<proteinExistence type="predicted"/>
<dbReference type="Gene3D" id="3.30.420.10">
    <property type="entry name" value="Ribonuclease H-like superfamily/Ribonuclease H"/>
    <property type="match status" value="1"/>
</dbReference>
<dbReference type="EMBL" id="MGAF01000011">
    <property type="protein sequence ID" value="OGK42079.1"/>
    <property type="molecule type" value="Genomic_DNA"/>
</dbReference>
<dbReference type="AlphaFoldDB" id="A0A1F7IFF3"/>
<dbReference type="InterPro" id="IPR012337">
    <property type="entry name" value="RNaseH-like_sf"/>
</dbReference>
<accession>A0A1F7IFF3</accession>
<feature type="domain" description="Integrase catalytic" evidence="1">
    <location>
        <begin position="175"/>
        <end position="297"/>
    </location>
</feature>
<dbReference type="GO" id="GO:0003676">
    <property type="term" value="F:nucleic acid binding"/>
    <property type="evidence" value="ECO:0007669"/>
    <property type="project" value="InterPro"/>
</dbReference>
<organism evidence="2 3">
    <name type="scientific">Candidatus Roizmanbacteria bacterium RIFCSPLOWO2_01_FULL_35_13</name>
    <dbReference type="NCBI Taxonomy" id="1802055"/>
    <lineage>
        <taxon>Bacteria</taxon>
        <taxon>Candidatus Roizmaniibacteriota</taxon>
    </lineage>
</organism>
<evidence type="ECO:0000259" key="1">
    <source>
        <dbReference type="PROSITE" id="PS50994"/>
    </source>
</evidence>
<evidence type="ECO:0000313" key="2">
    <source>
        <dbReference type="EMBL" id="OGK42079.1"/>
    </source>
</evidence>
<gene>
    <name evidence="2" type="ORF">A3A74_04895</name>
</gene>
<evidence type="ECO:0000313" key="3">
    <source>
        <dbReference type="Proteomes" id="UP000179270"/>
    </source>
</evidence>
<dbReference type="InterPro" id="IPR036397">
    <property type="entry name" value="RNaseH_sf"/>
</dbReference>
<dbReference type="InterPro" id="IPR001584">
    <property type="entry name" value="Integrase_cat-core"/>
</dbReference>
<reference evidence="2 3" key="1">
    <citation type="journal article" date="2016" name="Nat. Commun.">
        <title>Thousands of microbial genomes shed light on interconnected biogeochemical processes in an aquifer system.</title>
        <authorList>
            <person name="Anantharaman K."/>
            <person name="Brown C.T."/>
            <person name="Hug L.A."/>
            <person name="Sharon I."/>
            <person name="Castelle C.J."/>
            <person name="Probst A.J."/>
            <person name="Thomas B.C."/>
            <person name="Singh A."/>
            <person name="Wilkins M.J."/>
            <person name="Karaoz U."/>
            <person name="Brodie E.L."/>
            <person name="Williams K.H."/>
            <person name="Hubbard S.S."/>
            <person name="Banfield J.F."/>
        </authorList>
    </citation>
    <scope>NUCLEOTIDE SEQUENCE [LARGE SCALE GENOMIC DNA]</scope>
</reference>